<evidence type="ECO:0000256" key="6">
    <source>
        <dbReference type="ARBA" id="ARBA00022692"/>
    </source>
</evidence>
<evidence type="ECO:0000256" key="5">
    <source>
        <dbReference type="ARBA" id="ARBA00022556"/>
    </source>
</evidence>
<dbReference type="InterPro" id="IPR000390">
    <property type="entry name" value="Small_drug/metabolite_transptr"/>
</dbReference>
<keyword evidence="5" id="KW-0441">Lipid A biosynthesis</keyword>
<sequence>MTKYIPFILFTVLTNAAAQVMLKYGMMQLGALSFVGVNPILKILQIVFSPWVFLGLCTFVISMASHLFVLSKVDLSFAYPFLSLAYVVVAVFAYFVFREDVNAMRIVGIALICGGTFFIAWSGGPTHAESVDREVADAVATPSDLHNASKVSQ</sequence>
<reference evidence="13" key="1">
    <citation type="submission" date="2022-12" db="EMBL/GenBank/DDBJ databases">
        <title>Jiella pelagia sp. nov., isolated from phosphonate enriched culture of Northwest Pacific surface seawater.</title>
        <authorList>
            <person name="Shin D.Y."/>
            <person name="Hwang C.Y."/>
        </authorList>
    </citation>
    <scope>NUCLEOTIDE SEQUENCE</scope>
    <source>
        <strain evidence="13">HL-NP1</strain>
    </source>
</reference>
<keyword evidence="14" id="KW-1185">Reference proteome</keyword>
<keyword evidence="3" id="KW-0444">Lipid biosynthesis</keyword>
<comment type="subcellular location">
    <subcellularLocation>
        <location evidence="1">Cell membrane</location>
        <topology evidence="1">Multi-pass membrane protein</topology>
    </subcellularLocation>
</comment>
<keyword evidence="2" id="KW-1003">Cell membrane</keyword>
<keyword evidence="10 11" id="KW-0472">Membrane</keyword>
<evidence type="ECO:0000256" key="10">
    <source>
        <dbReference type="ARBA" id="ARBA00023136"/>
    </source>
</evidence>
<accession>A0ABY7C345</accession>
<keyword evidence="9" id="KW-0443">Lipid metabolism</keyword>
<evidence type="ECO:0000313" key="13">
    <source>
        <dbReference type="EMBL" id="WAP69454.1"/>
    </source>
</evidence>
<evidence type="ECO:0000256" key="3">
    <source>
        <dbReference type="ARBA" id="ARBA00022516"/>
    </source>
</evidence>
<feature type="transmembrane region" description="Helical" evidence="11">
    <location>
        <begin position="103"/>
        <end position="123"/>
    </location>
</feature>
<dbReference type="PANTHER" id="PTHR30561:SF9">
    <property type="entry name" value="4-AMINO-4-DEOXY-L-ARABINOSE-PHOSPHOUNDECAPRENOL FLIPPASE SUBUNIT ARNF-RELATED"/>
    <property type="match status" value="1"/>
</dbReference>
<feature type="transmembrane region" description="Helical" evidence="11">
    <location>
        <begin position="42"/>
        <end position="70"/>
    </location>
</feature>
<evidence type="ECO:0000256" key="1">
    <source>
        <dbReference type="ARBA" id="ARBA00004651"/>
    </source>
</evidence>
<gene>
    <name evidence="13" type="ORF">OH818_04095</name>
</gene>
<dbReference type="InterPro" id="IPR037185">
    <property type="entry name" value="EmrE-like"/>
</dbReference>
<evidence type="ECO:0000256" key="11">
    <source>
        <dbReference type="SAM" id="Phobius"/>
    </source>
</evidence>
<dbReference type="RefSeq" id="WP_268881892.1">
    <property type="nucleotide sequence ID" value="NZ_CP114029.1"/>
</dbReference>
<protein>
    <submittedName>
        <fullName evidence="13">Transporter</fullName>
    </submittedName>
</protein>
<dbReference type="PANTHER" id="PTHR30561">
    <property type="entry name" value="SMR FAMILY PROTON-DEPENDENT DRUG EFFLUX TRANSPORTER SUGE"/>
    <property type="match status" value="1"/>
</dbReference>
<dbReference type="Proteomes" id="UP001164020">
    <property type="component" value="Chromosome"/>
</dbReference>
<dbReference type="EMBL" id="CP114029">
    <property type="protein sequence ID" value="WAP69454.1"/>
    <property type="molecule type" value="Genomic_DNA"/>
</dbReference>
<keyword evidence="7" id="KW-0448">Lipopolysaccharide biosynthesis</keyword>
<evidence type="ECO:0000313" key="14">
    <source>
        <dbReference type="Proteomes" id="UP001164020"/>
    </source>
</evidence>
<evidence type="ECO:0000256" key="7">
    <source>
        <dbReference type="ARBA" id="ARBA00022985"/>
    </source>
</evidence>
<feature type="domain" description="EamA" evidence="12">
    <location>
        <begin position="25"/>
        <end position="120"/>
    </location>
</feature>
<name>A0ABY7C345_9HYPH</name>
<dbReference type="SUPFAM" id="SSF103481">
    <property type="entry name" value="Multidrug resistance efflux transporter EmrE"/>
    <property type="match status" value="1"/>
</dbReference>
<evidence type="ECO:0000256" key="2">
    <source>
        <dbReference type="ARBA" id="ARBA00022475"/>
    </source>
</evidence>
<dbReference type="Gene3D" id="1.10.3730.20">
    <property type="match status" value="1"/>
</dbReference>
<evidence type="ECO:0000256" key="9">
    <source>
        <dbReference type="ARBA" id="ARBA00023098"/>
    </source>
</evidence>
<proteinExistence type="predicted"/>
<evidence type="ECO:0000259" key="12">
    <source>
        <dbReference type="Pfam" id="PF00892"/>
    </source>
</evidence>
<dbReference type="InterPro" id="IPR000620">
    <property type="entry name" value="EamA_dom"/>
</dbReference>
<organism evidence="13 14">
    <name type="scientific">Jiella pelagia</name>
    <dbReference type="NCBI Taxonomy" id="2986949"/>
    <lineage>
        <taxon>Bacteria</taxon>
        <taxon>Pseudomonadati</taxon>
        <taxon>Pseudomonadota</taxon>
        <taxon>Alphaproteobacteria</taxon>
        <taxon>Hyphomicrobiales</taxon>
        <taxon>Aurantimonadaceae</taxon>
        <taxon>Jiella</taxon>
    </lineage>
</organism>
<evidence type="ECO:0000256" key="8">
    <source>
        <dbReference type="ARBA" id="ARBA00022989"/>
    </source>
</evidence>
<feature type="transmembrane region" description="Helical" evidence="11">
    <location>
        <begin position="77"/>
        <end position="97"/>
    </location>
</feature>
<keyword evidence="6 11" id="KW-0812">Transmembrane</keyword>
<keyword evidence="4" id="KW-0997">Cell inner membrane</keyword>
<evidence type="ECO:0000256" key="4">
    <source>
        <dbReference type="ARBA" id="ARBA00022519"/>
    </source>
</evidence>
<dbReference type="Pfam" id="PF00892">
    <property type="entry name" value="EamA"/>
    <property type="match status" value="1"/>
</dbReference>
<keyword evidence="8 11" id="KW-1133">Transmembrane helix</keyword>